<dbReference type="GO" id="GO:0003677">
    <property type="term" value="F:DNA binding"/>
    <property type="evidence" value="ECO:0007669"/>
    <property type="project" value="UniProtKB-KW"/>
</dbReference>
<dbReference type="PROSITE" id="PS50048">
    <property type="entry name" value="ZN2_CY6_FUNGAL_2"/>
    <property type="match status" value="1"/>
</dbReference>
<name>A0A443HSP4_BYSSP</name>
<dbReference type="CDD" id="cd00067">
    <property type="entry name" value="GAL4"/>
    <property type="match status" value="1"/>
</dbReference>
<keyword evidence="9" id="KW-1185">Reference proteome</keyword>
<dbReference type="Pfam" id="PF11951">
    <property type="entry name" value="Fungal_trans_2"/>
    <property type="match status" value="1"/>
</dbReference>
<organism evidence="8 9">
    <name type="scientific">Byssochlamys spectabilis</name>
    <name type="common">Paecilomyces variotii</name>
    <dbReference type="NCBI Taxonomy" id="264951"/>
    <lineage>
        <taxon>Eukaryota</taxon>
        <taxon>Fungi</taxon>
        <taxon>Dikarya</taxon>
        <taxon>Ascomycota</taxon>
        <taxon>Pezizomycotina</taxon>
        <taxon>Eurotiomycetes</taxon>
        <taxon>Eurotiomycetidae</taxon>
        <taxon>Eurotiales</taxon>
        <taxon>Thermoascaceae</taxon>
        <taxon>Paecilomyces</taxon>
    </lineage>
</organism>
<evidence type="ECO:0000256" key="6">
    <source>
        <dbReference type="ARBA" id="ARBA00023242"/>
    </source>
</evidence>
<evidence type="ECO:0000256" key="3">
    <source>
        <dbReference type="ARBA" id="ARBA00023015"/>
    </source>
</evidence>
<dbReference type="SUPFAM" id="SSF57701">
    <property type="entry name" value="Zn2/Cys6 DNA-binding domain"/>
    <property type="match status" value="1"/>
</dbReference>
<sequence length="571" mass="65576">MDQNGRSDHLGINRRRRQARVKSGCRTCKIRKVKCDEARPACHRCVSTGRVCDGYGIWGGGDSYGNRQRSLASQHGGVMLLSLASRSRTADEGQHFEWFQLRTVTKMPGFFALPFWNTLLFQAGQTEPAIWHAIMTLSAVHRRKFLHLDNQDECARDAIDDQEQFMLRHYTKAIGHLRSHTPDKSNGSSVRIALIACVVFVCLEYLRGRFRTAETHLQSGLKILSELQNPSSTRDKGIIRLQPSQGDVDDWIVEAFSKLYLQVVLLRQRHQDPCILLQGSITMTQIPRFRSFDEAWVPMERLLSKVLYLAEQFRHAQDPAASLSHEHPSTLGNCQRLLQTELAQWFAAYEASRQELCRKDDEDEEIAYQMLGAYHAMITIMAQACQWPDDESIFDLYTDQFIAIIDRLIVISKIRATRSQPQALPGQGHYPPMSRSVIHIGWSPPLYYTALKCRVHRIRLQAIRLLESSSRREGIWDASITACVARRVIRTEERDFYRDLDTADDFDLNSSPTRWGLSLPTIPAVYRIHDVTVIPPDGRMDTLTLSYRQETSASWELWTKVYDMSSQCWID</sequence>
<dbReference type="AlphaFoldDB" id="A0A443HSP4"/>
<keyword evidence="1" id="KW-0479">Metal-binding</keyword>
<dbReference type="PANTHER" id="PTHR36206:SF16">
    <property type="entry name" value="TRANSCRIPTION FACTOR DOMAIN-CONTAINING PROTEIN-RELATED"/>
    <property type="match status" value="1"/>
</dbReference>
<evidence type="ECO:0000313" key="8">
    <source>
        <dbReference type="EMBL" id="RWQ94832.1"/>
    </source>
</evidence>
<evidence type="ECO:0000256" key="2">
    <source>
        <dbReference type="ARBA" id="ARBA00022833"/>
    </source>
</evidence>
<dbReference type="InterPro" id="IPR001138">
    <property type="entry name" value="Zn2Cys6_DnaBD"/>
</dbReference>
<dbReference type="Proteomes" id="UP000283841">
    <property type="component" value="Unassembled WGS sequence"/>
</dbReference>
<keyword evidence="6" id="KW-0539">Nucleus</keyword>
<evidence type="ECO:0000259" key="7">
    <source>
        <dbReference type="PROSITE" id="PS50048"/>
    </source>
</evidence>
<dbReference type="GeneID" id="39597251"/>
<dbReference type="EMBL" id="RCNU01000006">
    <property type="protein sequence ID" value="RWQ94832.1"/>
    <property type="molecule type" value="Genomic_DNA"/>
</dbReference>
<keyword evidence="5" id="KW-0804">Transcription</keyword>
<evidence type="ECO:0000313" key="9">
    <source>
        <dbReference type="Proteomes" id="UP000283841"/>
    </source>
</evidence>
<keyword evidence="3" id="KW-0805">Transcription regulation</keyword>
<dbReference type="Gene3D" id="4.10.240.10">
    <property type="entry name" value="Zn(2)-C6 fungal-type DNA-binding domain"/>
    <property type="match status" value="1"/>
</dbReference>
<comment type="caution">
    <text evidence="8">The sequence shown here is derived from an EMBL/GenBank/DDBJ whole genome shotgun (WGS) entry which is preliminary data.</text>
</comment>
<dbReference type="Pfam" id="PF00172">
    <property type="entry name" value="Zn_clus"/>
    <property type="match status" value="1"/>
</dbReference>
<dbReference type="PROSITE" id="PS00463">
    <property type="entry name" value="ZN2_CY6_FUNGAL_1"/>
    <property type="match status" value="1"/>
</dbReference>
<evidence type="ECO:0000256" key="5">
    <source>
        <dbReference type="ARBA" id="ARBA00023163"/>
    </source>
</evidence>
<protein>
    <recommendedName>
        <fullName evidence="7">Zn(2)-C6 fungal-type domain-containing protein</fullName>
    </recommendedName>
</protein>
<accession>A0A443HSP4</accession>
<gene>
    <name evidence="8" type="ORF">C8Q69DRAFT_402804</name>
</gene>
<reference evidence="8 9" key="1">
    <citation type="journal article" date="2018" name="Front. Microbiol.">
        <title>Genomic and genetic insights into a cosmopolitan fungus, Paecilomyces variotii (Eurotiales).</title>
        <authorList>
            <person name="Urquhart A.S."/>
            <person name="Mondo S.J."/>
            <person name="Makela M.R."/>
            <person name="Hane J.K."/>
            <person name="Wiebenga A."/>
            <person name="He G."/>
            <person name="Mihaltcheva S."/>
            <person name="Pangilinan J."/>
            <person name="Lipzen A."/>
            <person name="Barry K."/>
            <person name="de Vries R.P."/>
            <person name="Grigoriev I.V."/>
            <person name="Idnurm A."/>
        </authorList>
    </citation>
    <scope>NUCLEOTIDE SEQUENCE [LARGE SCALE GENOMIC DNA]</scope>
    <source>
        <strain evidence="8 9">CBS 101075</strain>
    </source>
</reference>
<dbReference type="STRING" id="264951.A0A443HSP4"/>
<keyword evidence="2" id="KW-0862">Zinc</keyword>
<feature type="domain" description="Zn(2)-C6 fungal-type" evidence="7">
    <location>
        <begin position="24"/>
        <end position="52"/>
    </location>
</feature>
<dbReference type="GO" id="GO:0000981">
    <property type="term" value="F:DNA-binding transcription factor activity, RNA polymerase II-specific"/>
    <property type="evidence" value="ECO:0007669"/>
    <property type="project" value="InterPro"/>
</dbReference>
<dbReference type="PANTHER" id="PTHR36206">
    <property type="entry name" value="ASPERCRYPTIN BIOSYNTHESIS CLUSTER-SPECIFIC TRANSCRIPTION REGULATOR ATNN-RELATED"/>
    <property type="match status" value="1"/>
</dbReference>
<dbReference type="InterPro" id="IPR036864">
    <property type="entry name" value="Zn2-C6_fun-type_DNA-bd_sf"/>
</dbReference>
<keyword evidence="4" id="KW-0238">DNA-binding</keyword>
<evidence type="ECO:0000256" key="1">
    <source>
        <dbReference type="ARBA" id="ARBA00022723"/>
    </source>
</evidence>
<dbReference type="VEuPathDB" id="FungiDB:C8Q69DRAFT_402804"/>
<evidence type="ECO:0000256" key="4">
    <source>
        <dbReference type="ARBA" id="ARBA00023125"/>
    </source>
</evidence>
<dbReference type="RefSeq" id="XP_028484477.1">
    <property type="nucleotide sequence ID" value="XM_028627974.1"/>
</dbReference>
<dbReference type="SMART" id="SM00066">
    <property type="entry name" value="GAL4"/>
    <property type="match status" value="1"/>
</dbReference>
<dbReference type="GO" id="GO:0008270">
    <property type="term" value="F:zinc ion binding"/>
    <property type="evidence" value="ECO:0007669"/>
    <property type="project" value="InterPro"/>
</dbReference>
<dbReference type="InterPro" id="IPR021858">
    <property type="entry name" value="Fun_TF"/>
</dbReference>
<proteinExistence type="predicted"/>
<dbReference type="InterPro" id="IPR052360">
    <property type="entry name" value="Transcr_Regulatory_Proteins"/>
</dbReference>